<proteinExistence type="inferred from homology"/>
<evidence type="ECO:0000256" key="5">
    <source>
        <dbReference type="ARBA" id="ARBA00022989"/>
    </source>
</evidence>
<keyword evidence="5 7" id="KW-1133">Transmembrane helix</keyword>
<evidence type="ECO:0000256" key="2">
    <source>
        <dbReference type="ARBA" id="ARBA00006448"/>
    </source>
</evidence>
<comment type="caution">
    <text evidence="9">The sequence shown here is derived from an EMBL/GenBank/DDBJ whole genome shotgun (WGS) entry which is preliminary data.</text>
</comment>
<organism evidence="9 10">
    <name type="scientific">Paenibacillus gyeongsangnamensis</name>
    <dbReference type="NCBI Taxonomy" id="3388067"/>
    <lineage>
        <taxon>Bacteria</taxon>
        <taxon>Bacillati</taxon>
        <taxon>Bacillota</taxon>
        <taxon>Bacilli</taxon>
        <taxon>Bacillales</taxon>
        <taxon>Paenibacillaceae</taxon>
        <taxon>Paenibacillus</taxon>
    </lineage>
</organism>
<dbReference type="InterPro" id="IPR007353">
    <property type="entry name" value="DUF421"/>
</dbReference>
<comment type="subcellular location">
    <subcellularLocation>
        <location evidence="1">Cell membrane</location>
        <topology evidence="1">Multi-pass membrane protein</topology>
    </subcellularLocation>
</comment>
<dbReference type="RefSeq" id="WP_269880195.1">
    <property type="nucleotide sequence ID" value="NZ_JAQAGZ010000003.1"/>
</dbReference>
<evidence type="ECO:0000256" key="4">
    <source>
        <dbReference type="ARBA" id="ARBA00022692"/>
    </source>
</evidence>
<reference evidence="9 10" key="1">
    <citation type="submission" date="2022-12" db="EMBL/GenBank/DDBJ databases">
        <title>Draft genome sequence of Paenibacillus sp. dW9.</title>
        <authorList>
            <person name="Choi E.-W."/>
            <person name="Kim D.-U."/>
        </authorList>
    </citation>
    <scope>NUCLEOTIDE SEQUENCE [LARGE SCALE GENOMIC DNA]</scope>
    <source>
        <strain evidence="10">dW9</strain>
    </source>
</reference>
<comment type="similarity">
    <text evidence="2">Belongs to the UPF0702 family.</text>
</comment>
<name>A0ABT4Q4I8_9BACL</name>
<evidence type="ECO:0000313" key="10">
    <source>
        <dbReference type="Proteomes" id="UP001527882"/>
    </source>
</evidence>
<dbReference type="PANTHER" id="PTHR34582:SF2">
    <property type="entry name" value="UPF0702 TRANSMEMBRANE PROTEIN YDFR"/>
    <property type="match status" value="1"/>
</dbReference>
<protein>
    <submittedName>
        <fullName evidence="9">DUF421 domain-containing protein</fullName>
    </submittedName>
</protein>
<dbReference type="Proteomes" id="UP001527882">
    <property type="component" value="Unassembled WGS sequence"/>
</dbReference>
<evidence type="ECO:0000313" key="9">
    <source>
        <dbReference type="EMBL" id="MCZ8511793.1"/>
    </source>
</evidence>
<evidence type="ECO:0000256" key="6">
    <source>
        <dbReference type="ARBA" id="ARBA00023136"/>
    </source>
</evidence>
<dbReference type="EMBL" id="JAQAGZ010000003">
    <property type="protein sequence ID" value="MCZ8511793.1"/>
    <property type="molecule type" value="Genomic_DNA"/>
</dbReference>
<dbReference type="Pfam" id="PF04239">
    <property type="entry name" value="DUF421"/>
    <property type="match status" value="1"/>
</dbReference>
<evidence type="ECO:0000259" key="8">
    <source>
        <dbReference type="Pfam" id="PF04239"/>
    </source>
</evidence>
<gene>
    <name evidence="9" type="ORF">O9H85_05015</name>
</gene>
<sequence length="194" mass="21757">MTFMWEALLILFVGFCLLRVAGKKTVSEMTGLEIITLLSIASVIGHAVSEGGLWETIVTICIFVSLLITVQYLAIKFNLIEKIFMGHATLVIQDGKIIPKNLKKLRMSVDQLETRFREKGLSSISDVKSATIEINGSLGYELMRHAKPVTVSELEQLLAKLPFHLQLQKPTPQDNLFDEIVNHSHQKEISPDLQ</sequence>
<evidence type="ECO:0000256" key="3">
    <source>
        <dbReference type="ARBA" id="ARBA00022475"/>
    </source>
</evidence>
<dbReference type="PANTHER" id="PTHR34582">
    <property type="entry name" value="UPF0702 TRANSMEMBRANE PROTEIN YCAP"/>
    <property type="match status" value="1"/>
</dbReference>
<keyword evidence="3" id="KW-1003">Cell membrane</keyword>
<dbReference type="InterPro" id="IPR023090">
    <property type="entry name" value="UPF0702_alpha/beta_dom_sf"/>
</dbReference>
<keyword evidence="6 7" id="KW-0472">Membrane</keyword>
<accession>A0ABT4Q4I8</accession>
<evidence type="ECO:0000256" key="1">
    <source>
        <dbReference type="ARBA" id="ARBA00004651"/>
    </source>
</evidence>
<feature type="domain" description="YetF C-terminal" evidence="8">
    <location>
        <begin position="76"/>
        <end position="145"/>
    </location>
</feature>
<keyword evidence="10" id="KW-1185">Reference proteome</keyword>
<dbReference type="Gene3D" id="3.30.240.20">
    <property type="entry name" value="bsu07140 like domains"/>
    <property type="match status" value="1"/>
</dbReference>
<evidence type="ECO:0000256" key="7">
    <source>
        <dbReference type="SAM" id="Phobius"/>
    </source>
</evidence>
<feature type="transmembrane region" description="Helical" evidence="7">
    <location>
        <begin position="57"/>
        <end position="75"/>
    </location>
</feature>
<keyword evidence="4 7" id="KW-0812">Transmembrane</keyword>